<dbReference type="EMBL" id="AHMY02000013">
    <property type="protein sequence ID" value="EKO17112.1"/>
    <property type="molecule type" value="Genomic_DNA"/>
</dbReference>
<reference evidence="1 2" key="1">
    <citation type="submission" date="2012-10" db="EMBL/GenBank/DDBJ databases">
        <authorList>
            <person name="Harkins D.M."/>
            <person name="Durkin A.S."/>
            <person name="Brinkac L.M."/>
            <person name="Selengut J.D."/>
            <person name="Sanka R."/>
            <person name="DePew J."/>
            <person name="Purushe J."/>
            <person name="Peacock S.J."/>
            <person name="Thaipadungpanit J."/>
            <person name="Wuthiekanun V.W."/>
            <person name="Day N.P."/>
            <person name="Vinetz J.M."/>
            <person name="Sutton G.G."/>
            <person name="Nelson W.C."/>
            <person name="Fouts D.E."/>
        </authorList>
    </citation>
    <scope>NUCLEOTIDE SEQUENCE [LARGE SCALE GENOMIC DNA]</scope>
    <source>
        <strain evidence="1 2">H1</strain>
    </source>
</reference>
<sequence>MSYENVYIHAIDGTDCYVPIVGEFIKIKFYKLQPSKNYSPDDVTFLWSFRPGDIVKVEELSLGDGKLKRLAIQQKKPEKELDYNGFLYYIFVDKIVVNSYNKQKFQPQLLRLFSDLESEIWHYPKIKTVAAEFLSLTNL</sequence>
<comment type="caution">
    <text evidence="1">The sequence shown here is derived from an EMBL/GenBank/DDBJ whole genome shotgun (WGS) entry which is preliminary data.</text>
</comment>
<proteinExistence type="predicted"/>
<evidence type="ECO:0000313" key="2">
    <source>
        <dbReference type="Proteomes" id="UP000006253"/>
    </source>
</evidence>
<accession>A0A0E2B894</accession>
<dbReference type="Proteomes" id="UP000006253">
    <property type="component" value="Unassembled WGS sequence"/>
</dbReference>
<dbReference type="RefSeq" id="WP_000119694.1">
    <property type="nucleotide sequence ID" value="NZ_AHMY02000013.1"/>
</dbReference>
<organism evidence="1 2">
    <name type="scientific">Leptospira kirschneri str. H1</name>
    <dbReference type="NCBI Taxonomy" id="1049966"/>
    <lineage>
        <taxon>Bacteria</taxon>
        <taxon>Pseudomonadati</taxon>
        <taxon>Spirochaetota</taxon>
        <taxon>Spirochaetia</taxon>
        <taxon>Leptospirales</taxon>
        <taxon>Leptospiraceae</taxon>
        <taxon>Leptospira</taxon>
    </lineage>
</organism>
<gene>
    <name evidence="1" type="ORF">LEP1GSC081_4367</name>
</gene>
<evidence type="ECO:0000313" key="1">
    <source>
        <dbReference type="EMBL" id="EKO17112.1"/>
    </source>
</evidence>
<name>A0A0E2B894_9LEPT</name>
<protein>
    <submittedName>
        <fullName evidence="1">Uncharacterized protein</fullName>
    </submittedName>
</protein>
<dbReference type="AlphaFoldDB" id="A0A0E2B894"/>